<evidence type="ECO:0000256" key="11">
    <source>
        <dbReference type="PIRSR" id="PIRSR621190-4"/>
    </source>
</evidence>
<evidence type="ECO:0000256" key="9">
    <source>
        <dbReference type="PIRSR" id="PIRSR001191-2"/>
    </source>
</evidence>
<evidence type="ECO:0000256" key="15">
    <source>
        <dbReference type="SAM" id="SignalP"/>
    </source>
</evidence>
<feature type="binding site" evidence="10">
    <location>
        <position position="205"/>
    </location>
    <ligand>
        <name>Ca(2+)</name>
        <dbReference type="ChEBI" id="CHEBI:29108"/>
        <label>3</label>
    </ligand>
</feature>
<feature type="binding site" evidence="10">
    <location>
        <position position="227"/>
    </location>
    <ligand>
        <name>Zn(2+)</name>
        <dbReference type="ChEBI" id="CHEBI:29105"/>
        <label>1</label>
    </ligand>
</feature>
<dbReference type="CDD" id="cd04278">
    <property type="entry name" value="ZnMc_MMP"/>
    <property type="match status" value="1"/>
</dbReference>
<dbReference type="InterPro" id="IPR001818">
    <property type="entry name" value="Pept_M10_metallopeptidase"/>
</dbReference>
<keyword evidence="6 10" id="KW-0106">Calcium</keyword>
<dbReference type="InterPro" id="IPR024079">
    <property type="entry name" value="MetalloPept_cat_dom_sf"/>
</dbReference>
<comment type="cofactor">
    <cofactor evidence="10">
        <name>Ca(2+)</name>
        <dbReference type="ChEBI" id="CHEBI:29108"/>
    </cofactor>
    <text evidence="10">Can bind about 5 Ca(2+) ions per subunit.</text>
</comment>
<feature type="signal peptide" evidence="15">
    <location>
        <begin position="1"/>
        <end position="17"/>
    </location>
</feature>
<evidence type="ECO:0000313" key="17">
    <source>
        <dbReference type="EMBL" id="BBE38635.1"/>
    </source>
</evidence>
<dbReference type="InterPro" id="IPR006026">
    <property type="entry name" value="Peptidase_Metallo"/>
</dbReference>
<evidence type="ECO:0000256" key="8">
    <source>
        <dbReference type="PIRSR" id="PIRSR001191-1"/>
    </source>
</evidence>
<evidence type="ECO:0000259" key="16">
    <source>
        <dbReference type="SMART" id="SM00235"/>
    </source>
</evidence>
<dbReference type="InterPro" id="IPR033739">
    <property type="entry name" value="M10A_MMP"/>
</dbReference>
<evidence type="ECO:0000256" key="6">
    <source>
        <dbReference type="ARBA" id="ARBA00022837"/>
    </source>
</evidence>
<keyword evidence="15" id="KW-0732">Signal</keyword>
<dbReference type="GO" id="GO:0031012">
    <property type="term" value="C:extracellular matrix"/>
    <property type="evidence" value="ECO:0007669"/>
    <property type="project" value="InterPro"/>
</dbReference>
<dbReference type="PROSITE" id="PS51642">
    <property type="entry name" value="HEMOPEXIN_2"/>
    <property type="match status" value="2"/>
</dbReference>
<dbReference type="FunFam" id="3.40.390.10:FF:000068">
    <property type="entry name" value="Predicted protein"/>
    <property type="match status" value="1"/>
</dbReference>
<reference evidence="17" key="1">
    <citation type="journal article" date="2018" name="Front. Mar. Sci.">
        <title>Functional Analyses of MMPs for Aragonite Crystal Formation in the Ligament of Pinctada fucata.</title>
        <authorList>
            <person name="Kubota K."/>
            <person name="Kintsu H."/>
            <person name="Matsuura A."/>
            <person name="Tsuchihashi Y."/>
            <person name="Takeuchi T."/>
            <person name="Satoh N."/>
            <person name="Suzuki M."/>
        </authorList>
    </citation>
    <scope>NUCLEOTIDE SEQUENCE</scope>
</reference>
<dbReference type="SUPFAM" id="SSF55486">
    <property type="entry name" value="Metalloproteases ('zincins'), catalytic domain"/>
    <property type="match status" value="1"/>
</dbReference>
<dbReference type="GO" id="GO:0006508">
    <property type="term" value="P:proteolysis"/>
    <property type="evidence" value="ECO:0007669"/>
    <property type="project" value="UniProtKB-KW"/>
</dbReference>
<dbReference type="SMART" id="SM00120">
    <property type="entry name" value="HX"/>
    <property type="match status" value="4"/>
</dbReference>
<evidence type="ECO:0000256" key="1">
    <source>
        <dbReference type="ARBA" id="ARBA00010370"/>
    </source>
</evidence>
<feature type="binding site" evidence="10">
    <location>
        <position position="327"/>
    </location>
    <ligand>
        <name>Ca(2+)</name>
        <dbReference type="ChEBI" id="CHEBI:29108"/>
        <label>4</label>
    </ligand>
</feature>
<keyword evidence="3 9" id="KW-0479">Metal-binding</keyword>
<feature type="binding site" evidence="10">
    <location>
        <position position="225"/>
    </location>
    <ligand>
        <name>Ca(2+)</name>
        <dbReference type="ChEBI" id="CHEBI:29108"/>
        <label>2</label>
    </ligand>
</feature>
<feature type="region of interest" description="Disordered" evidence="14">
    <location>
        <begin position="291"/>
        <end position="320"/>
    </location>
</feature>
<feature type="compositionally biased region" description="Pro residues" evidence="14">
    <location>
        <begin position="303"/>
        <end position="313"/>
    </location>
</feature>
<comment type="cofactor">
    <cofactor evidence="10">
        <name>Zn(2+)</name>
        <dbReference type="ChEBI" id="CHEBI:29105"/>
    </cofactor>
    <text evidence="10">Binds 2 Zn(2+) ions per subunit.</text>
</comment>
<protein>
    <submittedName>
        <fullName evidence="17">Matrix metalloproteinase</fullName>
    </submittedName>
</protein>
<comment type="similarity">
    <text evidence="1">Belongs to the peptidase M10A family.</text>
</comment>
<dbReference type="GO" id="GO:0005615">
    <property type="term" value="C:extracellular space"/>
    <property type="evidence" value="ECO:0007669"/>
    <property type="project" value="TreeGrafter"/>
</dbReference>
<proteinExistence type="evidence at transcript level"/>
<feature type="domain" description="Peptidase metallopeptidase" evidence="16">
    <location>
        <begin position="135"/>
        <end position="295"/>
    </location>
</feature>
<evidence type="ECO:0000256" key="4">
    <source>
        <dbReference type="ARBA" id="ARBA00022801"/>
    </source>
</evidence>
<dbReference type="PANTHER" id="PTHR10201:SF331">
    <property type="entry name" value="MATRIX METALLOPROTEINASE-14-LIKE ISOFORM X1"/>
    <property type="match status" value="1"/>
</dbReference>
<feature type="binding site" evidence="10">
    <location>
        <position position="329"/>
    </location>
    <ligand>
        <name>Ca(2+)</name>
        <dbReference type="ChEBI" id="CHEBI:29108"/>
        <label>5</label>
    </ligand>
</feature>
<sequence length="516" mass="59389">MELRIFYLFLIVISVTCISCIESHGDDGFNVEDEDFFAGRSKRQANKKKKFTVDNFFENFGYLDEKSTTNITSHSDADIQRATREFQKMVGLPVTGVLDKRTIRKMKSPRCGVKDVLPPSKRGVSRDQPQAFHTLGLKWPRNEVTWKIVGYTGQLAQSIQRRAYYDAFRKWSDVTPLVFREVRGGNADILISYARYNHGDGSSFDGKGGTLAHAFFPGKQPIAGDTHFDDDEKWTMGTKEGTNLEIVAAHEFGHAIGMSHSNIQEALMAPYYQGYDPNFQLHRDDIAGIQSLYGRPRNTPRPTARPRPTPRPTAPSGGGSDCDLKFDVIFNGHDNRLYAVRGRNLYRFNRDGVGIESGYPKNARKVYQRFPKSPAAAVQDRYRRVYVFKDKRVFRYTGFRLDAGYPKRTIGKKNFFRYPQAALMWYDGRIYLFKGDKYSIWRDDYKEPPPGYPKTITSFWRGVPNNVEAAVRWNRYTYFFKGQNYVKLNDRSRSKYFGYPKKKAAPWLGCGQRTPK</sequence>
<dbReference type="AlphaFoldDB" id="A0A2Z6G1A2"/>
<evidence type="ECO:0000256" key="5">
    <source>
        <dbReference type="ARBA" id="ARBA00022833"/>
    </source>
</evidence>
<feature type="binding site" evidence="10">
    <location>
        <position position="232"/>
    </location>
    <ligand>
        <name>Ca(2+)</name>
        <dbReference type="ChEBI" id="CHEBI:29108"/>
        <label>1</label>
    </ligand>
</feature>
<dbReference type="InterPro" id="IPR036375">
    <property type="entry name" value="Hemopexin-like_dom_sf"/>
</dbReference>
<feature type="chain" id="PRO_5016378014" evidence="15">
    <location>
        <begin position="18"/>
        <end position="516"/>
    </location>
</feature>
<feature type="binding site" evidence="10">
    <location>
        <position position="268"/>
    </location>
    <ligand>
        <name>Zn(2+)</name>
        <dbReference type="ChEBI" id="CHEBI:29105"/>
        <label>2</label>
        <note>catalytic</note>
    </ligand>
</feature>
<dbReference type="GO" id="GO:0030198">
    <property type="term" value="P:extracellular matrix organization"/>
    <property type="evidence" value="ECO:0007669"/>
    <property type="project" value="TreeGrafter"/>
</dbReference>
<feature type="repeat" description="Hemopexin" evidence="13">
    <location>
        <begin position="464"/>
        <end position="510"/>
    </location>
</feature>
<evidence type="ECO:0000256" key="3">
    <source>
        <dbReference type="ARBA" id="ARBA00022723"/>
    </source>
</evidence>
<feature type="binding site" evidence="10">
    <location>
        <position position="229"/>
    </location>
    <ligand>
        <name>Ca(2+)</name>
        <dbReference type="ChEBI" id="CHEBI:29108"/>
        <label>3</label>
    </ligand>
</feature>
<dbReference type="InterPro" id="IPR002477">
    <property type="entry name" value="Peptidoglycan-bd-like"/>
</dbReference>
<evidence type="ECO:0000256" key="2">
    <source>
        <dbReference type="ARBA" id="ARBA00022670"/>
    </source>
</evidence>
<feature type="modified residue" description="Phosphotyrosine; by PKDCC" evidence="11">
    <location>
        <position position="405"/>
    </location>
</feature>
<feature type="binding site" evidence="9">
    <location>
        <position position="260"/>
    </location>
    <ligand>
        <name>Zn(2+)</name>
        <dbReference type="ChEBI" id="CHEBI:29105"/>
        <label>2</label>
        <note>catalytic</note>
    </ligand>
</feature>
<dbReference type="PIRSF" id="PIRSF001191">
    <property type="entry name" value="Peptidase_M10A_matrix"/>
    <property type="match status" value="1"/>
</dbReference>
<keyword evidence="2" id="KW-0645">Protease</keyword>
<evidence type="ECO:0000256" key="13">
    <source>
        <dbReference type="PROSITE-ProRule" id="PRU01011"/>
    </source>
</evidence>
<feature type="binding site" evidence="10">
    <location>
        <position position="188"/>
    </location>
    <ligand>
        <name>Ca(2+)</name>
        <dbReference type="ChEBI" id="CHEBI:29108"/>
        <label>2</label>
    </ligand>
</feature>
<feature type="binding site" evidence="9">
    <location>
        <position position="254"/>
    </location>
    <ligand>
        <name>Zn(2+)</name>
        <dbReference type="ChEBI" id="CHEBI:29105"/>
        <label>2</label>
        <note>catalytic</note>
    </ligand>
</feature>
<dbReference type="InterPro" id="IPR021190">
    <property type="entry name" value="Pept_M10A"/>
</dbReference>
<feature type="binding site" evidence="10">
    <location>
        <position position="377"/>
    </location>
    <ligand>
        <name>Ca(2+)</name>
        <dbReference type="ChEBI" id="CHEBI:29108"/>
        <label>5</label>
    </ligand>
</feature>
<dbReference type="EMBL" id="LC388941">
    <property type="protein sequence ID" value="BBE38635.1"/>
    <property type="molecule type" value="mRNA"/>
</dbReference>
<keyword evidence="5 9" id="KW-0862">Zinc</keyword>
<dbReference type="Pfam" id="PF01471">
    <property type="entry name" value="PG_binding_1"/>
    <property type="match status" value="1"/>
</dbReference>
<feature type="repeat" description="Hemopexin" evidence="13">
    <location>
        <begin position="416"/>
        <end position="463"/>
    </location>
</feature>
<dbReference type="GO" id="GO:0008270">
    <property type="term" value="F:zinc ion binding"/>
    <property type="evidence" value="ECO:0007669"/>
    <property type="project" value="InterPro"/>
</dbReference>
<feature type="binding site" evidence="10">
    <location>
        <position position="200"/>
    </location>
    <ligand>
        <name>Zn(2+)</name>
        <dbReference type="ChEBI" id="CHEBI:29105"/>
        <label>1</label>
    </ligand>
</feature>
<name>A0A2Z6G1A2_PINFU</name>
<dbReference type="Gene3D" id="2.110.10.10">
    <property type="entry name" value="Hemopexin-like domain"/>
    <property type="match status" value="1"/>
</dbReference>
<keyword evidence="4" id="KW-0378">Hydrolase</keyword>
<organism evidence="17">
    <name type="scientific">Pinctada fucata</name>
    <name type="common">Akoya pearl oyster</name>
    <name type="synonym">Pinctada imbricata fucata</name>
    <dbReference type="NCBI Taxonomy" id="50426"/>
    <lineage>
        <taxon>Eukaryota</taxon>
        <taxon>Metazoa</taxon>
        <taxon>Spiralia</taxon>
        <taxon>Lophotrochozoa</taxon>
        <taxon>Mollusca</taxon>
        <taxon>Bivalvia</taxon>
        <taxon>Autobranchia</taxon>
        <taxon>Pteriomorphia</taxon>
        <taxon>Pterioida</taxon>
        <taxon>Pterioidea</taxon>
        <taxon>Pteriidae</taxon>
        <taxon>Pinctada</taxon>
    </lineage>
</organism>
<evidence type="ECO:0000256" key="10">
    <source>
        <dbReference type="PIRSR" id="PIRSR621190-2"/>
    </source>
</evidence>
<dbReference type="SUPFAM" id="SSF50923">
    <property type="entry name" value="Hemopexin-like domain"/>
    <property type="match status" value="1"/>
</dbReference>
<evidence type="ECO:0000256" key="7">
    <source>
        <dbReference type="ARBA" id="ARBA00023049"/>
    </source>
</evidence>
<feature type="binding site" evidence="10">
    <location>
        <position position="230"/>
    </location>
    <ligand>
        <name>Ca(2+)</name>
        <dbReference type="ChEBI" id="CHEBI:29108"/>
        <label>1</label>
    </ligand>
</feature>
<feature type="binding site" evidence="10">
    <location>
        <position position="232"/>
    </location>
    <ligand>
        <name>Ca(2+)</name>
        <dbReference type="ChEBI" id="CHEBI:29108"/>
        <label>3</label>
    </ligand>
</feature>
<feature type="binding site" evidence="10">
    <location>
        <position position="206"/>
    </location>
    <ligand>
        <name>Ca(2+)</name>
        <dbReference type="ChEBI" id="CHEBI:29108"/>
        <label>3</label>
    </ligand>
</feature>
<dbReference type="SUPFAM" id="SSF47090">
    <property type="entry name" value="PGBD-like"/>
    <property type="match status" value="1"/>
</dbReference>
<feature type="binding site" evidence="10">
    <location>
        <position position="422"/>
    </location>
    <ligand>
        <name>Ca(2+)</name>
        <dbReference type="ChEBI" id="CHEBI:29108"/>
        <label>5</label>
    </ligand>
</feature>
<feature type="active site" evidence="8">
    <location>
        <position position="251"/>
    </location>
</feature>
<dbReference type="GO" id="GO:0004222">
    <property type="term" value="F:metalloendopeptidase activity"/>
    <property type="evidence" value="ECO:0007669"/>
    <property type="project" value="InterPro"/>
</dbReference>
<feature type="binding site" evidence="10">
    <location>
        <position position="213"/>
    </location>
    <ligand>
        <name>Zn(2+)</name>
        <dbReference type="ChEBI" id="CHEBI:29105"/>
        <label>1</label>
    </ligand>
</feature>
<dbReference type="Pfam" id="PF00413">
    <property type="entry name" value="Peptidase_M10"/>
    <property type="match status" value="1"/>
</dbReference>
<dbReference type="Pfam" id="PF00045">
    <property type="entry name" value="Hemopexin"/>
    <property type="match status" value="3"/>
</dbReference>
<dbReference type="Gene3D" id="3.40.390.10">
    <property type="entry name" value="Collagenase (Catalytic Domain)"/>
    <property type="match status" value="1"/>
</dbReference>
<dbReference type="PROSITE" id="PS00024">
    <property type="entry name" value="HEMOPEXIN"/>
    <property type="match status" value="1"/>
</dbReference>
<dbReference type="GO" id="GO:0030574">
    <property type="term" value="P:collagen catabolic process"/>
    <property type="evidence" value="ECO:0007669"/>
    <property type="project" value="TreeGrafter"/>
</dbReference>
<evidence type="ECO:0000256" key="12">
    <source>
        <dbReference type="PIRSR" id="PIRSR621190-5"/>
    </source>
</evidence>
<dbReference type="InterPro" id="IPR036365">
    <property type="entry name" value="PGBD-like_sf"/>
</dbReference>
<evidence type="ECO:0000256" key="14">
    <source>
        <dbReference type="SAM" id="MobiDB-lite"/>
    </source>
</evidence>
<dbReference type="PANTHER" id="PTHR10201">
    <property type="entry name" value="MATRIX METALLOPROTEINASE"/>
    <property type="match status" value="1"/>
</dbReference>
<dbReference type="PRINTS" id="PR00138">
    <property type="entry name" value="MATRIXIN"/>
</dbReference>
<feature type="short sequence motif" description="Cysteine switch" evidence="12">
    <location>
        <begin position="109"/>
        <end position="116"/>
    </location>
</feature>
<dbReference type="InterPro" id="IPR018486">
    <property type="entry name" value="Hemopexin_CS"/>
</dbReference>
<dbReference type="InterPro" id="IPR018487">
    <property type="entry name" value="Hemopexin-like_repeat"/>
</dbReference>
<feature type="binding site" evidence="10">
    <location>
        <position position="198"/>
    </location>
    <ligand>
        <name>Zn(2+)</name>
        <dbReference type="ChEBI" id="CHEBI:29105"/>
        <label>1</label>
    </ligand>
</feature>
<feature type="binding site" description="in inhibited form" evidence="10">
    <location>
        <position position="111"/>
    </location>
    <ligand>
        <name>Zn(2+)</name>
        <dbReference type="ChEBI" id="CHEBI:29105"/>
        <label>2</label>
        <note>catalytic</note>
    </ligand>
</feature>
<dbReference type="SMART" id="SM00235">
    <property type="entry name" value="ZnMc"/>
    <property type="match status" value="1"/>
</dbReference>
<keyword evidence="7" id="KW-0482">Metalloprotease</keyword>
<feature type="binding site" evidence="9">
    <location>
        <position position="250"/>
    </location>
    <ligand>
        <name>Zn(2+)</name>
        <dbReference type="ChEBI" id="CHEBI:29105"/>
        <label>2</label>
        <note>catalytic</note>
    </ligand>
</feature>
<accession>A0A2Z6G1A2</accession>